<dbReference type="Proteomes" id="UP000195221">
    <property type="component" value="Unassembled WGS sequence"/>
</dbReference>
<dbReference type="FunFam" id="1.10.10.10:FF:000001">
    <property type="entry name" value="LysR family transcriptional regulator"/>
    <property type="match status" value="1"/>
</dbReference>
<dbReference type="AlphaFoldDB" id="A0A242M2N1"/>
<dbReference type="PANTHER" id="PTHR30537">
    <property type="entry name" value="HTH-TYPE TRANSCRIPTIONAL REGULATOR"/>
    <property type="match status" value="1"/>
</dbReference>
<dbReference type="CDD" id="cd08472">
    <property type="entry name" value="PBP2_CrgA_like_3"/>
    <property type="match status" value="1"/>
</dbReference>
<keyword evidence="4" id="KW-0804">Transcription</keyword>
<dbReference type="SUPFAM" id="SSF53850">
    <property type="entry name" value="Periplasmic binding protein-like II"/>
    <property type="match status" value="1"/>
</dbReference>
<evidence type="ECO:0000256" key="4">
    <source>
        <dbReference type="ARBA" id="ARBA00023163"/>
    </source>
</evidence>
<keyword evidence="3" id="KW-0238">DNA-binding</keyword>
<dbReference type="GO" id="GO:0003700">
    <property type="term" value="F:DNA-binding transcription factor activity"/>
    <property type="evidence" value="ECO:0007669"/>
    <property type="project" value="InterPro"/>
</dbReference>
<sequence length="336" mass="37329">MDRLQAMQVFTKIVQMNSFSRAADSLNLPHASTTTIIKNLEAHLRVRLMQRTTRRLNLTPEGAEYYERCIRILAEIDETEDALSNTGKGPRGKLRIDMPGSVGRLVVMPRLPEFRERYPDIELMVGFGDKPVDLVQEGVDCAIRVGELEDSSLVARRLGVLQTLTAASPAYIEQYGEPTSLDNLRQHHAVQYFSNGTGRMNEMSFVIDQETTSVKMRGTLAVNDGDAYVMCGVQGAGIIQSPRFMLLPHLRSGALVEVLPQWKPAPMPIAAVYPHNRHLAPKVRVFVEWIAMLFESCPLMSSVVDQEGRCVIADAQYGLAPYTNAHAVDATVEAFA</sequence>
<evidence type="ECO:0000256" key="3">
    <source>
        <dbReference type="ARBA" id="ARBA00023125"/>
    </source>
</evidence>
<dbReference type="GO" id="GO:0006351">
    <property type="term" value="P:DNA-templated transcription"/>
    <property type="evidence" value="ECO:0007669"/>
    <property type="project" value="TreeGrafter"/>
</dbReference>
<evidence type="ECO:0000259" key="5">
    <source>
        <dbReference type="PROSITE" id="PS50931"/>
    </source>
</evidence>
<dbReference type="InterPro" id="IPR058163">
    <property type="entry name" value="LysR-type_TF_proteobact-type"/>
</dbReference>
<dbReference type="InterPro" id="IPR000847">
    <property type="entry name" value="LysR_HTH_N"/>
</dbReference>
<keyword evidence="2" id="KW-0805">Transcription regulation</keyword>
<name>A0A242M2N1_CABSO</name>
<dbReference type="Gene3D" id="3.40.190.290">
    <property type="match status" value="1"/>
</dbReference>
<proteinExistence type="inferred from homology"/>
<accession>A0A242M2N1</accession>
<dbReference type="InterPro" id="IPR005119">
    <property type="entry name" value="LysR_subst-bd"/>
</dbReference>
<organism evidence="6 7">
    <name type="scientific">Caballeronia sordidicola</name>
    <name type="common">Burkholderia sordidicola</name>
    <dbReference type="NCBI Taxonomy" id="196367"/>
    <lineage>
        <taxon>Bacteria</taxon>
        <taxon>Pseudomonadati</taxon>
        <taxon>Pseudomonadota</taxon>
        <taxon>Betaproteobacteria</taxon>
        <taxon>Burkholderiales</taxon>
        <taxon>Burkholderiaceae</taxon>
        <taxon>Caballeronia</taxon>
    </lineage>
</organism>
<evidence type="ECO:0000313" key="6">
    <source>
        <dbReference type="EMBL" id="OTP65364.1"/>
    </source>
</evidence>
<comment type="similarity">
    <text evidence="1">Belongs to the LysR transcriptional regulatory family.</text>
</comment>
<dbReference type="InterPro" id="IPR036388">
    <property type="entry name" value="WH-like_DNA-bd_sf"/>
</dbReference>
<dbReference type="FunFam" id="3.40.190.290:FF:000001">
    <property type="entry name" value="Transcriptional regulator, LysR family"/>
    <property type="match status" value="1"/>
</dbReference>
<dbReference type="PROSITE" id="PS50931">
    <property type="entry name" value="HTH_LYSR"/>
    <property type="match status" value="1"/>
</dbReference>
<evidence type="ECO:0000256" key="2">
    <source>
        <dbReference type="ARBA" id="ARBA00023015"/>
    </source>
</evidence>
<dbReference type="Gene3D" id="1.10.10.10">
    <property type="entry name" value="Winged helix-like DNA-binding domain superfamily/Winged helix DNA-binding domain"/>
    <property type="match status" value="1"/>
</dbReference>
<dbReference type="PANTHER" id="PTHR30537:SF72">
    <property type="entry name" value="LYSR FAMILY TRANSCRIPTIONAL REGULATOR"/>
    <property type="match status" value="1"/>
</dbReference>
<dbReference type="Pfam" id="PF03466">
    <property type="entry name" value="LysR_substrate"/>
    <property type="match status" value="1"/>
</dbReference>
<evidence type="ECO:0000313" key="7">
    <source>
        <dbReference type="Proteomes" id="UP000195221"/>
    </source>
</evidence>
<dbReference type="SUPFAM" id="SSF46785">
    <property type="entry name" value="Winged helix' DNA-binding domain"/>
    <property type="match status" value="1"/>
</dbReference>
<dbReference type="InterPro" id="IPR036390">
    <property type="entry name" value="WH_DNA-bd_sf"/>
</dbReference>
<dbReference type="GO" id="GO:0043565">
    <property type="term" value="F:sequence-specific DNA binding"/>
    <property type="evidence" value="ECO:0007669"/>
    <property type="project" value="TreeGrafter"/>
</dbReference>
<dbReference type="RefSeq" id="WP_075358352.1">
    <property type="nucleotide sequence ID" value="NZ_MSRG01000026.1"/>
</dbReference>
<evidence type="ECO:0000256" key="1">
    <source>
        <dbReference type="ARBA" id="ARBA00009437"/>
    </source>
</evidence>
<dbReference type="EMBL" id="NBTZ01000181">
    <property type="protein sequence ID" value="OTP65364.1"/>
    <property type="molecule type" value="Genomic_DNA"/>
</dbReference>
<dbReference type="Pfam" id="PF00126">
    <property type="entry name" value="HTH_1"/>
    <property type="match status" value="1"/>
</dbReference>
<feature type="domain" description="HTH lysR-type" evidence="5">
    <location>
        <begin position="1"/>
        <end position="59"/>
    </location>
</feature>
<protein>
    <submittedName>
        <fullName evidence="6">Putative transcription regulator protein of MDR efflux pump cluster</fullName>
    </submittedName>
</protein>
<gene>
    <name evidence="6" type="ORF">PAMC26577_39705</name>
</gene>
<reference evidence="6 7" key="1">
    <citation type="submission" date="2017-03" db="EMBL/GenBank/DDBJ databases">
        <title>Genome analysis of strain PAMC 26577.</title>
        <authorList>
            <person name="Oh H.-M."/>
            <person name="Yang J.-A."/>
        </authorList>
    </citation>
    <scope>NUCLEOTIDE SEQUENCE [LARGE SCALE GENOMIC DNA]</scope>
    <source>
        <strain evidence="6 7">PAMC 26577</strain>
    </source>
</reference>
<comment type="caution">
    <text evidence="6">The sequence shown here is derived from an EMBL/GenBank/DDBJ whole genome shotgun (WGS) entry which is preliminary data.</text>
</comment>